<gene>
    <name evidence="2" type="ORF">MRATA1EN1_LOCUS30043</name>
</gene>
<evidence type="ECO:0000313" key="3">
    <source>
        <dbReference type="Proteomes" id="UP001176941"/>
    </source>
</evidence>
<sequence length="110" mass="11688">MGACMWIHMHATPSQPPPVVKVVALSTKPGEPHAGGLVKGGPGNLGPVPREHSQGRRKGELWGRVLSKGTRLRSPPGGTIKPSLPSVRVTCDSYHHQCLHPKAPALSHPH</sequence>
<feature type="compositionally biased region" description="Basic and acidic residues" evidence="1">
    <location>
        <begin position="49"/>
        <end position="58"/>
    </location>
</feature>
<protein>
    <submittedName>
        <fullName evidence="2">Uncharacterized protein</fullName>
    </submittedName>
</protein>
<organism evidence="2 3">
    <name type="scientific">Rangifer tarandus platyrhynchus</name>
    <name type="common">Svalbard reindeer</name>
    <dbReference type="NCBI Taxonomy" id="3082113"/>
    <lineage>
        <taxon>Eukaryota</taxon>
        <taxon>Metazoa</taxon>
        <taxon>Chordata</taxon>
        <taxon>Craniata</taxon>
        <taxon>Vertebrata</taxon>
        <taxon>Euteleostomi</taxon>
        <taxon>Mammalia</taxon>
        <taxon>Eutheria</taxon>
        <taxon>Laurasiatheria</taxon>
        <taxon>Artiodactyla</taxon>
        <taxon>Ruminantia</taxon>
        <taxon>Pecora</taxon>
        <taxon>Cervidae</taxon>
        <taxon>Odocoileinae</taxon>
        <taxon>Rangifer</taxon>
    </lineage>
</organism>
<dbReference type="EMBL" id="OX460343">
    <property type="protein sequence ID" value="CAI9181081.1"/>
    <property type="molecule type" value="Genomic_DNA"/>
</dbReference>
<proteinExistence type="predicted"/>
<feature type="region of interest" description="Disordered" evidence="1">
    <location>
        <begin position="28"/>
        <end position="58"/>
    </location>
</feature>
<accession>A0ABN9A9H3</accession>
<name>A0ABN9A9H3_RANTA</name>
<evidence type="ECO:0000256" key="1">
    <source>
        <dbReference type="SAM" id="MobiDB-lite"/>
    </source>
</evidence>
<evidence type="ECO:0000313" key="2">
    <source>
        <dbReference type="EMBL" id="CAI9181081.1"/>
    </source>
</evidence>
<keyword evidence="3" id="KW-1185">Reference proteome</keyword>
<dbReference type="Proteomes" id="UP001176941">
    <property type="component" value="Chromosome X"/>
</dbReference>
<reference evidence="2" key="1">
    <citation type="submission" date="2023-04" db="EMBL/GenBank/DDBJ databases">
        <authorList>
            <consortium name="ELIXIR-Norway"/>
        </authorList>
    </citation>
    <scope>NUCLEOTIDE SEQUENCE [LARGE SCALE GENOMIC DNA]</scope>
</reference>